<evidence type="ECO:0000256" key="3">
    <source>
        <dbReference type="ARBA" id="ARBA00023125"/>
    </source>
</evidence>
<comment type="similarity">
    <text evidence="1">Belongs to the LysR transcriptional regulatory family.</text>
</comment>
<keyword evidence="3" id="KW-0238">DNA-binding</keyword>
<dbReference type="PANTHER" id="PTHR30126">
    <property type="entry name" value="HTH-TYPE TRANSCRIPTIONAL REGULATOR"/>
    <property type="match status" value="1"/>
</dbReference>
<keyword evidence="2" id="KW-0805">Transcription regulation</keyword>
<evidence type="ECO:0000256" key="2">
    <source>
        <dbReference type="ARBA" id="ARBA00023015"/>
    </source>
</evidence>
<evidence type="ECO:0000256" key="1">
    <source>
        <dbReference type="ARBA" id="ARBA00009437"/>
    </source>
</evidence>
<gene>
    <name evidence="6" type="ORF">MNB_SV-12-485</name>
</gene>
<dbReference type="GO" id="GO:0006355">
    <property type="term" value="P:regulation of DNA-templated transcription"/>
    <property type="evidence" value="ECO:0007669"/>
    <property type="project" value="TreeGrafter"/>
</dbReference>
<dbReference type="EMBL" id="FPHE01000161">
    <property type="protein sequence ID" value="SFV67207.1"/>
    <property type="molecule type" value="Genomic_DNA"/>
</dbReference>
<dbReference type="AlphaFoldDB" id="A0A1W1CND3"/>
<feature type="domain" description="LysR substrate-binding" evidence="5">
    <location>
        <begin position="6"/>
        <end position="198"/>
    </location>
</feature>
<organism evidence="6">
    <name type="scientific">hydrothermal vent metagenome</name>
    <dbReference type="NCBI Taxonomy" id="652676"/>
    <lineage>
        <taxon>unclassified sequences</taxon>
        <taxon>metagenomes</taxon>
        <taxon>ecological metagenomes</taxon>
    </lineage>
</organism>
<name>A0A1W1CND3_9ZZZZ</name>
<dbReference type="Gene3D" id="3.40.190.290">
    <property type="match status" value="1"/>
</dbReference>
<reference evidence="6" key="1">
    <citation type="submission" date="2016-10" db="EMBL/GenBank/DDBJ databases">
        <authorList>
            <person name="de Groot N.N."/>
        </authorList>
    </citation>
    <scope>NUCLEOTIDE SEQUENCE</scope>
</reference>
<sequence length="212" mass="24444">MLNQIEDKFRVGASHTIGSYILPGEIIDTIYQQVNRKIKLTVSSCDEIVKAIKEQKLDLGFIESPIFDDSLVYIEWIDDELVICSKKQLPSSLGVEDLNRCRIVGRERGSISRIFIEDFLEKQGLSYYDFDSISEVDSPIAIIQSIKWSKPNAQITAVAIVSKLAIEYELKYNDLYESSINNTPIIRKFYILYREDSKYIDVIKNICEELLR</sequence>
<keyword evidence="4" id="KW-0804">Transcription</keyword>
<protein>
    <submittedName>
        <fullName evidence="6">Transcriptional regulator, LysR family</fullName>
    </submittedName>
</protein>
<evidence type="ECO:0000313" key="6">
    <source>
        <dbReference type="EMBL" id="SFV67207.1"/>
    </source>
</evidence>
<accession>A0A1W1CND3</accession>
<dbReference type="GO" id="GO:0000976">
    <property type="term" value="F:transcription cis-regulatory region binding"/>
    <property type="evidence" value="ECO:0007669"/>
    <property type="project" value="TreeGrafter"/>
</dbReference>
<dbReference type="SUPFAM" id="SSF53850">
    <property type="entry name" value="Periplasmic binding protein-like II"/>
    <property type="match status" value="1"/>
</dbReference>
<dbReference type="Pfam" id="PF03466">
    <property type="entry name" value="LysR_substrate"/>
    <property type="match status" value="1"/>
</dbReference>
<dbReference type="InterPro" id="IPR005119">
    <property type="entry name" value="LysR_subst-bd"/>
</dbReference>
<proteinExistence type="inferred from homology"/>
<evidence type="ECO:0000259" key="5">
    <source>
        <dbReference type="Pfam" id="PF03466"/>
    </source>
</evidence>
<dbReference type="PANTHER" id="PTHR30126:SF40">
    <property type="entry name" value="HTH-TYPE TRANSCRIPTIONAL REGULATOR GLTR"/>
    <property type="match status" value="1"/>
</dbReference>
<evidence type="ECO:0000256" key="4">
    <source>
        <dbReference type="ARBA" id="ARBA00023163"/>
    </source>
</evidence>